<gene>
    <name evidence="2" type="ORF">ACFFF6_18955</name>
</gene>
<feature type="transmembrane region" description="Helical" evidence="1">
    <location>
        <begin position="425"/>
        <end position="450"/>
    </location>
</feature>
<keyword evidence="1" id="KW-0472">Membrane</keyword>
<keyword evidence="1" id="KW-0812">Transmembrane</keyword>
<feature type="transmembrane region" description="Helical" evidence="1">
    <location>
        <begin position="89"/>
        <end position="116"/>
    </location>
</feature>
<feature type="transmembrane region" description="Helical" evidence="1">
    <location>
        <begin position="259"/>
        <end position="281"/>
    </location>
</feature>
<dbReference type="RefSeq" id="WP_376983077.1">
    <property type="nucleotide sequence ID" value="NZ_JBHLSV010000037.1"/>
</dbReference>
<reference evidence="2 3" key="1">
    <citation type="submission" date="2024-09" db="EMBL/GenBank/DDBJ databases">
        <authorList>
            <person name="Sun Q."/>
            <person name="Mori K."/>
        </authorList>
    </citation>
    <scope>NUCLEOTIDE SEQUENCE [LARGE SCALE GENOMIC DNA]</scope>
    <source>
        <strain evidence="2 3">CICC 10874</strain>
    </source>
</reference>
<comment type="caution">
    <text evidence="2">The sequence shown here is derived from an EMBL/GenBank/DDBJ whole genome shotgun (WGS) entry which is preliminary data.</text>
</comment>
<feature type="transmembrane region" description="Helical" evidence="1">
    <location>
        <begin position="137"/>
        <end position="160"/>
    </location>
</feature>
<sequence length="553" mass="56008">MSRRPPPGPDPRTLWERADGRSTLPAVREAWGRRRGARTGRDTAYLIYLVVLTIAVFGLTPARALMIGLARPDTIILLTGSQSPQLLTAGWLLLCAGAVLVGTMRGPVVMTPFFTATLGASAMPRHLTLRWPLLRSAAVLGLAGACLGAVIGGTLLIGGGADGTDVLLMTTACTGAGLIALGPWTAGEVLSPDRPDALGLRASLRRHPSRRVLGAPFAAAAAAPMLALVLALAALAAALAPVPWGIGAVLWSGTTPPEAAAWAFAFLLSGASTVVLCLTGLDLLHGRVLSLQAGSWSAAGISAITGDLSAAAGSYRALPRTGRRLGAMGRRGRAATAPVLLYLRRDLVALLRTPARLVVGVLAGTGSFALLVLAADAQGPLRWVGMALAGLGVWAASGVLVDGMRHAVATLGAPVLLGHGVRIQLLLHAVAPGLLLLLLAGLGGACALAGGAEAGSVSLAFLLAVISIVGRARDAAKGPMPLRLAAPMPTAMGDASILPMLLWQGDAVLRAVGAAVLLALVSGMASWAGLAVAAGILALLLIELAVRLKELSS</sequence>
<protein>
    <recommendedName>
        <fullName evidence="4">ABC transporter permease</fullName>
    </recommendedName>
</protein>
<feature type="transmembrane region" description="Helical" evidence="1">
    <location>
        <begin position="381"/>
        <end position="404"/>
    </location>
</feature>
<name>A0ABV6RGD3_9MICO</name>
<keyword evidence="1" id="KW-1133">Transmembrane helix</keyword>
<feature type="transmembrane region" description="Helical" evidence="1">
    <location>
        <begin position="212"/>
        <end position="239"/>
    </location>
</feature>
<accession>A0ABV6RGD3</accession>
<feature type="transmembrane region" description="Helical" evidence="1">
    <location>
        <begin position="43"/>
        <end position="69"/>
    </location>
</feature>
<proteinExistence type="predicted"/>
<organism evidence="2 3">
    <name type="scientific">Brachybacterium hainanense</name>
    <dbReference type="NCBI Taxonomy" id="1541174"/>
    <lineage>
        <taxon>Bacteria</taxon>
        <taxon>Bacillati</taxon>
        <taxon>Actinomycetota</taxon>
        <taxon>Actinomycetes</taxon>
        <taxon>Micrococcales</taxon>
        <taxon>Dermabacteraceae</taxon>
        <taxon>Brachybacterium</taxon>
    </lineage>
</organism>
<dbReference type="EMBL" id="JBHLSV010000037">
    <property type="protein sequence ID" value="MFC0676034.1"/>
    <property type="molecule type" value="Genomic_DNA"/>
</dbReference>
<feature type="transmembrane region" description="Helical" evidence="1">
    <location>
        <begin position="166"/>
        <end position="191"/>
    </location>
</feature>
<evidence type="ECO:0008006" key="4">
    <source>
        <dbReference type="Google" id="ProtNLM"/>
    </source>
</evidence>
<keyword evidence="3" id="KW-1185">Reference proteome</keyword>
<evidence type="ECO:0000256" key="1">
    <source>
        <dbReference type="SAM" id="Phobius"/>
    </source>
</evidence>
<evidence type="ECO:0000313" key="2">
    <source>
        <dbReference type="EMBL" id="MFC0676034.1"/>
    </source>
</evidence>
<evidence type="ECO:0000313" key="3">
    <source>
        <dbReference type="Proteomes" id="UP001589793"/>
    </source>
</evidence>
<feature type="transmembrane region" description="Helical" evidence="1">
    <location>
        <begin position="456"/>
        <end position="472"/>
    </location>
</feature>
<dbReference type="Proteomes" id="UP001589793">
    <property type="component" value="Unassembled WGS sequence"/>
</dbReference>
<feature type="transmembrane region" description="Helical" evidence="1">
    <location>
        <begin position="484"/>
        <end position="503"/>
    </location>
</feature>
<feature type="transmembrane region" description="Helical" evidence="1">
    <location>
        <begin position="354"/>
        <end position="375"/>
    </location>
</feature>
<feature type="transmembrane region" description="Helical" evidence="1">
    <location>
        <begin position="515"/>
        <end position="542"/>
    </location>
</feature>